<evidence type="ECO:0000313" key="10">
    <source>
        <dbReference type="EMBL" id="AYO31100.1"/>
    </source>
</evidence>
<evidence type="ECO:0000256" key="5">
    <source>
        <dbReference type="SAM" id="MobiDB-lite"/>
    </source>
</evidence>
<dbReference type="Proteomes" id="UP000280960">
    <property type="component" value="Chromosome"/>
</dbReference>
<keyword evidence="6" id="KW-1133">Transmembrane helix</keyword>
<accession>A0A3G2R6L7</accession>
<name>A0A3G2R6L7_9FIRM</name>
<evidence type="ECO:0000256" key="1">
    <source>
        <dbReference type="ARBA" id="ARBA00004196"/>
    </source>
</evidence>
<dbReference type="Gene3D" id="2.40.50.100">
    <property type="match status" value="2"/>
</dbReference>
<dbReference type="GO" id="GO:0022857">
    <property type="term" value="F:transmembrane transporter activity"/>
    <property type="evidence" value="ECO:0007669"/>
    <property type="project" value="InterPro"/>
</dbReference>
<feature type="region of interest" description="Disordered" evidence="5">
    <location>
        <begin position="532"/>
        <end position="570"/>
    </location>
</feature>
<comment type="subcellular location">
    <subcellularLocation>
        <location evidence="1">Cell envelope</location>
    </subcellularLocation>
</comment>
<feature type="domain" description="YknX-like beta-barrel" evidence="9">
    <location>
        <begin position="392"/>
        <end position="458"/>
    </location>
</feature>
<dbReference type="Pfam" id="PF25990">
    <property type="entry name" value="Beta-barrel_YknX"/>
    <property type="match status" value="1"/>
</dbReference>
<evidence type="ECO:0000256" key="3">
    <source>
        <dbReference type="ARBA" id="ARBA00023054"/>
    </source>
</evidence>
<keyword evidence="6" id="KW-0812">Transmembrane</keyword>
<dbReference type="InterPro" id="IPR006143">
    <property type="entry name" value="RND_pump_MFP"/>
</dbReference>
<evidence type="ECO:0000259" key="9">
    <source>
        <dbReference type="Pfam" id="PF25990"/>
    </source>
</evidence>
<sequence length="570" mass="62327">MTQRILMIFLIIAIVFGGGFYAYRELVPPPKQETQGPVYSTKPVTRGDISVGVDATGPLNPSRSGGIQAPGFRESFAENIQYIISEYLVEEGKEVKRGQVIAKLEAPNLQTQIDNLESEIRTNKNFLADLTGLSPDRLYEINPASGVTLRAPIDGRVTDLSVKEGTEVKQGQIVVRIVDDSHFKINAKLYSHEFERVKKGQRLAVRFAVFDGIYDGYITEVNPNPIPDGDEQNPARGFVYWITVEGKNPGLVRPGLEVSLGIPSPDNDDTKVQWFVNNAKIDGFAKEEKVLSTAEAIASTVHVREMDLVKKGDPLISLSGSDIEQTIQEKLDKIREKEAELANLISRVGQLEIRASMDGVIARWEKQVGETVRPGEWMGYIFNTSDMGMWVQVDDVDVLMVKQGAPVKITLDALPGETFEGEVMQVATMGQDVNGIPQFGVDIRVKGGPKLRPGMQAHAYIDAGSAKNVLLVPLEAIFEEDKTPKVEILNKDGTTKVVTVKLGLMNDRVAEVQSGLNEGDLVITGSSADVLPSQHIGSKDSLLPDNKKNDGKNGQNETPDSENPKAPVGN</sequence>
<dbReference type="EMBL" id="CP033169">
    <property type="protein sequence ID" value="AYO31100.1"/>
    <property type="molecule type" value="Genomic_DNA"/>
</dbReference>
<reference evidence="10 11" key="1">
    <citation type="submission" date="2018-10" db="EMBL/GenBank/DDBJ databases">
        <authorList>
            <person name="Zhang X."/>
        </authorList>
    </citation>
    <scope>NUCLEOTIDE SEQUENCE [LARGE SCALE GENOMIC DNA]</scope>
    <source>
        <strain evidence="10 11">SK-G1</strain>
    </source>
</reference>
<dbReference type="AlphaFoldDB" id="A0A3G2R6L7"/>
<dbReference type="RefSeq" id="WP_122015022.1">
    <property type="nucleotide sequence ID" value="NZ_CP033169.1"/>
</dbReference>
<dbReference type="KEGG" id="bacg:D2962_11265"/>
<protein>
    <submittedName>
        <fullName evidence="10">Efflux RND transporter periplasmic adaptor subunit</fullName>
    </submittedName>
</protein>
<dbReference type="Pfam" id="PF25967">
    <property type="entry name" value="RND-MFP_C"/>
    <property type="match status" value="1"/>
</dbReference>
<gene>
    <name evidence="10" type="ORF">D2962_11265</name>
</gene>
<keyword evidence="6" id="KW-0472">Membrane</keyword>
<dbReference type="InterPro" id="IPR058636">
    <property type="entry name" value="Beta-barrel_YknX"/>
</dbReference>
<organism evidence="10 11">
    <name type="scientific">Biomaibacter acetigenes</name>
    <dbReference type="NCBI Taxonomy" id="2316383"/>
    <lineage>
        <taxon>Bacteria</taxon>
        <taxon>Bacillati</taxon>
        <taxon>Bacillota</taxon>
        <taxon>Clostridia</taxon>
        <taxon>Thermosediminibacterales</taxon>
        <taxon>Tepidanaerobacteraceae</taxon>
        <taxon>Biomaibacter</taxon>
    </lineage>
</organism>
<dbReference type="NCBIfam" id="TIGR01730">
    <property type="entry name" value="RND_mfp"/>
    <property type="match status" value="1"/>
</dbReference>
<evidence type="ECO:0000259" key="8">
    <source>
        <dbReference type="Pfam" id="PF25967"/>
    </source>
</evidence>
<comment type="similarity">
    <text evidence="2">Belongs to the membrane fusion protein (MFP) (TC 8.A.1) family.</text>
</comment>
<keyword evidence="11" id="KW-1185">Reference proteome</keyword>
<evidence type="ECO:0000313" key="11">
    <source>
        <dbReference type="Proteomes" id="UP000280960"/>
    </source>
</evidence>
<dbReference type="GO" id="GO:0016020">
    <property type="term" value="C:membrane"/>
    <property type="evidence" value="ECO:0007669"/>
    <property type="project" value="InterPro"/>
</dbReference>
<dbReference type="SUPFAM" id="SSF111369">
    <property type="entry name" value="HlyD-like secretion proteins"/>
    <property type="match status" value="1"/>
</dbReference>
<keyword evidence="3 4" id="KW-0175">Coiled coil</keyword>
<dbReference type="GO" id="GO:0030313">
    <property type="term" value="C:cell envelope"/>
    <property type="evidence" value="ECO:0007669"/>
    <property type="project" value="UniProtKB-SubCell"/>
</dbReference>
<evidence type="ECO:0000256" key="4">
    <source>
        <dbReference type="SAM" id="Coils"/>
    </source>
</evidence>
<evidence type="ECO:0000259" key="7">
    <source>
        <dbReference type="Pfam" id="PF25919"/>
    </source>
</evidence>
<dbReference type="Gene3D" id="2.40.30.170">
    <property type="match status" value="1"/>
</dbReference>
<dbReference type="PRINTS" id="PR01490">
    <property type="entry name" value="RTXTOXIND"/>
</dbReference>
<dbReference type="InterPro" id="IPR058627">
    <property type="entry name" value="MdtA-like_C"/>
</dbReference>
<feature type="domain" description="Multidrug resistance protein MdtA-like C-terminal permuted SH3" evidence="8">
    <location>
        <begin position="468"/>
        <end position="525"/>
    </location>
</feature>
<dbReference type="InterPro" id="IPR050465">
    <property type="entry name" value="UPF0194_transport"/>
</dbReference>
<dbReference type="PANTHER" id="PTHR32347">
    <property type="entry name" value="EFFLUX SYSTEM COMPONENT YKNX-RELATED"/>
    <property type="match status" value="1"/>
</dbReference>
<dbReference type="Gene3D" id="2.40.420.20">
    <property type="match status" value="1"/>
</dbReference>
<dbReference type="InterPro" id="IPR058790">
    <property type="entry name" value="BSH_CusB"/>
</dbReference>
<feature type="coiled-coil region" evidence="4">
    <location>
        <begin position="327"/>
        <end position="354"/>
    </location>
</feature>
<feature type="transmembrane region" description="Helical" evidence="6">
    <location>
        <begin position="5"/>
        <end position="23"/>
    </location>
</feature>
<dbReference type="Pfam" id="PF25919">
    <property type="entry name" value="BSH_CusB"/>
    <property type="match status" value="1"/>
</dbReference>
<evidence type="ECO:0000256" key="6">
    <source>
        <dbReference type="SAM" id="Phobius"/>
    </source>
</evidence>
<evidence type="ECO:0000256" key="2">
    <source>
        <dbReference type="ARBA" id="ARBA00009477"/>
    </source>
</evidence>
<feature type="domain" description="CusB-like barrel-sandwich hybrid" evidence="7">
    <location>
        <begin position="90"/>
        <end position="177"/>
    </location>
</feature>
<proteinExistence type="inferred from homology"/>